<comment type="caution">
    <text evidence="2">The sequence shown here is derived from an EMBL/GenBank/DDBJ whole genome shotgun (WGS) entry which is preliminary data.</text>
</comment>
<proteinExistence type="predicted"/>
<dbReference type="PROSITE" id="PS51257">
    <property type="entry name" value="PROKAR_LIPOPROTEIN"/>
    <property type="match status" value="1"/>
</dbReference>
<dbReference type="Proteomes" id="UP001596978">
    <property type="component" value="Unassembled WGS sequence"/>
</dbReference>
<keyword evidence="1" id="KW-0732">Signal</keyword>
<gene>
    <name evidence="2" type="primary">gldB</name>
    <name evidence="2" type="ORF">ACFQ1M_17460</name>
</gene>
<protein>
    <submittedName>
        <fullName evidence="2">Gliding motility lipoprotein GldB</fullName>
    </submittedName>
</protein>
<keyword evidence="2" id="KW-0449">Lipoprotein</keyword>
<dbReference type="InterPro" id="IPR019853">
    <property type="entry name" value="GldB-like"/>
</dbReference>
<evidence type="ECO:0000256" key="1">
    <source>
        <dbReference type="SAM" id="SignalP"/>
    </source>
</evidence>
<keyword evidence="3" id="KW-1185">Reference proteome</keyword>
<evidence type="ECO:0000313" key="3">
    <source>
        <dbReference type="Proteomes" id="UP001596978"/>
    </source>
</evidence>
<sequence>MIKKGIAFLLLAVFFLSACKKENKVETEIAKIPVEIDVDRFEQEFYKSPIGQLQSIKRKYPYLFPVQYKDSFWLQRKKDTLQLELVAQVDETFGGLGQEKENIRALFQHIKYYFPSFDPPHVITLTSDVDYENKVIYADSLLLISLDTYLGESNYLYEGLSQYKRANMRKSMLLSDIANAITGRKVRQPQNRIFLYQMIYHGKILYLKDKLLPLLPDKDKIGYSQEQLQWAAENEQFIWRYFVENDMLYETDPKLLQRFIYDAPFSKFYLEIDSESPGRLGQWLGWQIVRSFMNNNDVSLQQLLETPEEEIFNRAKYKPKK</sequence>
<dbReference type="NCBIfam" id="TIGR03514">
    <property type="entry name" value="GldB_lipo"/>
    <property type="match status" value="1"/>
</dbReference>
<name>A0ABW3D205_9FLAO</name>
<accession>A0ABW3D205</accession>
<organism evidence="2 3">
    <name type="scientific">Sungkyunkwania multivorans</name>
    <dbReference type="NCBI Taxonomy" id="1173618"/>
    <lineage>
        <taxon>Bacteria</taxon>
        <taxon>Pseudomonadati</taxon>
        <taxon>Bacteroidota</taxon>
        <taxon>Flavobacteriia</taxon>
        <taxon>Flavobacteriales</taxon>
        <taxon>Flavobacteriaceae</taxon>
        <taxon>Sungkyunkwania</taxon>
    </lineage>
</organism>
<dbReference type="RefSeq" id="WP_386410732.1">
    <property type="nucleotide sequence ID" value="NZ_JBHTJH010000017.1"/>
</dbReference>
<reference evidence="3" key="1">
    <citation type="journal article" date="2019" name="Int. J. Syst. Evol. Microbiol.">
        <title>The Global Catalogue of Microorganisms (GCM) 10K type strain sequencing project: providing services to taxonomists for standard genome sequencing and annotation.</title>
        <authorList>
            <consortium name="The Broad Institute Genomics Platform"/>
            <consortium name="The Broad Institute Genome Sequencing Center for Infectious Disease"/>
            <person name="Wu L."/>
            <person name="Ma J."/>
        </authorList>
    </citation>
    <scope>NUCLEOTIDE SEQUENCE [LARGE SCALE GENOMIC DNA]</scope>
    <source>
        <strain evidence="3">CCUG 62952</strain>
    </source>
</reference>
<feature type="chain" id="PRO_5045221623" evidence="1">
    <location>
        <begin position="21"/>
        <end position="321"/>
    </location>
</feature>
<feature type="signal peptide" evidence="1">
    <location>
        <begin position="1"/>
        <end position="20"/>
    </location>
</feature>
<evidence type="ECO:0000313" key="2">
    <source>
        <dbReference type="EMBL" id="MFD0864008.1"/>
    </source>
</evidence>
<dbReference type="EMBL" id="JBHTJH010000017">
    <property type="protein sequence ID" value="MFD0864008.1"/>
    <property type="molecule type" value="Genomic_DNA"/>
</dbReference>
<dbReference type="Pfam" id="PF25594">
    <property type="entry name" value="GldB_lipo"/>
    <property type="match status" value="1"/>
</dbReference>